<evidence type="ECO:0000313" key="4">
    <source>
        <dbReference type="EMBL" id="KAG1800413.1"/>
    </source>
</evidence>
<dbReference type="PANTHER" id="PTHR23079">
    <property type="entry name" value="RNA-DEPENDENT RNA POLYMERASE"/>
    <property type="match status" value="1"/>
</dbReference>
<keyword evidence="1" id="KW-0808">Transferase</keyword>
<dbReference type="AlphaFoldDB" id="A0A9P7DQC7"/>
<evidence type="ECO:0000259" key="3">
    <source>
        <dbReference type="Pfam" id="PF05183"/>
    </source>
</evidence>
<evidence type="ECO:0000256" key="2">
    <source>
        <dbReference type="SAM" id="MobiDB-lite"/>
    </source>
</evidence>
<dbReference type="EMBL" id="JABBWE010000009">
    <property type="protein sequence ID" value="KAG1800413.1"/>
    <property type="molecule type" value="Genomic_DNA"/>
</dbReference>
<comment type="catalytic activity">
    <reaction evidence="1">
        <text>RNA(n) + a ribonucleoside 5'-triphosphate = RNA(n+1) + diphosphate</text>
        <dbReference type="Rhea" id="RHEA:21248"/>
        <dbReference type="Rhea" id="RHEA-COMP:14527"/>
        <dbReference type="Rhea" id="RHEA-COMP:17342"/>
        <dbReference type="ChEBI" id="CHEBI:33019"/>
        <dbReference type="ChEBI" id="CHEBI:61557"/>
        <dbReference type="ChEBI" id="CHEBI:140395"/>
        <dbReference type="EC" id="2.7.7.48"/>
    </reaction>
</comment>
<feature type="compositionally biased region" description="Low complexity" evidence="2">
    <location>
        <begin position="102"/>
        <end position="118"/>
    </location>
</feature>
<dbReference type="GO" id="GO:0003968">
    <property type="term" value="F:RNA-directed RNA polymerase activity"/>
    <property type="evidence" value="ECO:0007669"/>
    <property type="project" value="UniProtKB-KW"/>
</dbReference>
<proteinExistence type="inferred from homology"/>
<name>A0A9P7DQC7_9AGAM</name>
<dbReference type="PANTHER" id="PTHR23079:SF14">
    <property type="entry name" value="RNA-DEPENDENT RNA POLYMERASE"/>
    <property type="match status" value="1"/>
</dbReference>
<gene>
    <name evidence="4" type="ORF">HD556DRAFT_1034507</name>
</gene>
<keyword evidence="5" id="KW-1185">Reference proteome</keyword>
<feature type="compositionally biased region" description="Polar residues" evidence="2">
    <location>
        <begin position="92"/>
        <end position="101"/>
    </location>
</feature>
<dbReference type="RefSeq" id="XP_041164399.1">
    <property type="nucleotide sequence ID" value="XM_041295945.1"/>
</dbReference>
<evidence type="ECO:0000256" key="1">
    <source>
        <dbReference type="RuleBase" id="RU363098"/>
    </source>
</evidence>
<protein>
    <recommendedName>
        <fullName evidence="1">RNA-dependent RNA polymerase</fullName>
        <ecNumber evidence="1">2.7.7.48</ecNumber>
    </recommendedName>
</protein>
<keyword evidence="1" id="KW-0694">RNA-binding</keyword>
<dbReference type="GO" id="GO:0031380">
    <property type="term" value="C:nuclear RNA-directed RNA polymerase complex"/>
    <property type="evidence" value="ECO:0007669"/>
    <property type="project" value="TreeGrafter"/>
</dbReference>
<sequence length="1137" mass="126965">MDPKTVVVYESSDDGEYSNGWDDFKMQVEALEISQSPTQPLAKVLGEKLSISQKITLQAPRADMRLRRRVSRDEEMREIDEVAQRLMESDSDSGSAPSTEQSSLFSSRTTSMSSVGSTGLKRAPDCLLPPPPAVKRKVSPCAPIVNLPQVGKNRKRRSPEFGVELDIVHIAHCEEAQVVLDRHELAWGTIFELARGVTRGVWTFQDMTEHRLRKLKGSNAQSAWKVATIMADKEPSAMGTPSELWLEYDREQLAIVENKGRGLGTMGQWEGKDHWYGGKIQQVARVVKAGTSFKFELEKPEIRRSHRFARFLGSRRILQVRVPDNLTYDKVGSALREFLISSKFVLCGRVFVPFHAKEGSMYLMETNQNIDRQTNLNDGDSHRLTLYQFVKWHNPLALNSMQPISKWSTRWALGLSTSVPTIEFSPENIIFIADQHAVDCGEGKPPAEKIMTDGCGYISGAALTAIMRVMKYSSRPTAVQGRIAGAKGMWVLHPDPVHQIADGPPKIWIRDSQNKINLGSLHDVDSAHRIFDLLAPSRVTGPSRLSSQTLVNLAHGRVPLSVLKELMADGLHEEVRQLTEWSGPDSMLMVWRAVEQAGRVVTSRLRRRIAGQARALGLGQLRPNEEPAAGTDDCDDVAVNPSLHDSVNRGRNPYSGEPLTLHETVLELLQAGFHPLKLDQLFSKLEYVVTQVLDEYIEKFHIPVKESLEAYIIPDPYGVLEEGQIYFRSSELITDPESGTQMDIVTGSVLVWRNPTRLPSDIQKVTAVSHPKLANYFDVIVFPVKGERSLASYLGGGDYDGDTVTLVWSKRLVENFNTAPLCLAPAGLTDDFEREVEHVEDFDRRVTKLSAKEAQIAFQKVLLLGLAETKIGLYSKFHDLAVYERGYASAAAIRLAYMFTTCLDASKTGLRVKPHVFEADRKSCGKRKPYYMAALEQNIEGQEVSKRKGSTPYILDALVDEGRRLRDDFLKHYSVLRSSSTNTADRDLTSPYLSTSRRATQASHKGFQILQDNLSDVKVHVQRVHGEWQVAVALQKKASEGRGSSDPRTRAIQKTAQHFARRPEVLSFSDEELKIIMASYAYNLSGAFGFSVAFADLCAIKARVQSGVVFADRFSEVMCIPNNVLRALSQAQDDADD</sequence>
<feature type="region of interest" description="Disordered" evidence="2">
    <location>
        <begin position="85"/>
        <end position="128"/>
    </location>
</feature>
<dbReference type="Proteomes" id="UP000719766">
    <property type="component" value="Unassembled WGS sequence"/>
</dbReference>
<keyword evidence="1" id="KW-0548">Nucleotidyltransferase</keyword>
<reference evidence="4" key="1">
    <citation type="journal article" date="2020" name="New Phytol.">
        <title>Comparative genomics reveals dynamic genome evolution in host specialist ectomycorrhizal fungi.</title>
        <authorList>
            <person name="Lofgren L.A."/>
            <person name="Nguyen N.H."/>
            <person name="Vilgalys R."/>
            <person name="Ruytinx J."/>
            <person name="Liao H.L."/>
            <person name="Branco S."/>
            <person name="Kuo A."/>
            <person name="LaButti K."/>
            <person name="Lipzen A."/>
            <person name="Andreopoulos W."/>
            <person name="Pangilinan J."/>
            <person name="Riley R."/>
            <person name="Hundley H."/>
            <person name="Na H."/>
            <person name="Barry K."/>
            <person name="Grigoriev I.V."/>
            <person name="Stajich J.E."/>
            <person name="Kennedy P.G."/>
        </authorList>
    </citation>
    <scope>NUCLEOTIDE SEQUENCE</scope>
    <source>
        <strain evidence="4">S12</strain>
    </source>
</reference>
<dbReference type="InterPro" id="IPR057596">
    <property type="entry name" value="RDRP_core"/>
</dbReference>
<organism evidence="4 5">
    <name type="scientific">Suillus plorans</name>
    <dbReference type="NCBI Taxonomy" id="116603"/>
    <lineage>
        <taxon>Eukaryota</taxon>
        <taxon>Fungi</taxon>
        <taxon>Dikarya</taxon>
        <taxon>Basidiomycota</taxon>
        <taxon>Agaricomycotina</taxon>
        <taxon>Agaricomycetes</taxon>
        <taxon>Agaricomycetidae</taxon>
        <taxon>Boletales</taxon>
        <taxon>Suillineae</taxon>
        <taxon>Suillaceae</taxon>
        <taxon>Suillus</taxon>
    </lineage>
</organism>
<dbReference type="GO" id="GO:0030422">
    <property type="term" value="P:siRNA processing"/>
    <property type="evidence" value="ECO:0007669"/>
    <property type="project" value="TreeGrafter"/>
</dbReference>
<keyword evidence="1" id="KW-0696">RNA-directed RNA polymerase</keyword>
<accession>A0A9P7DQC7</accession>
<evidence type="ECO:0000313" key="5">
    <source>
        <dbReference type="Proteomes" id="UP000719766"/>
    </source>
</evidence>
<comment type="similarity">
    <text evidence="1">Belongs to the RdRP family.</text>
</comment>
<dbReference type="InterPro" id="IPR007855">
    <property type="entry name" value="RDRP"/>
</dbReference>
<dbReference type="OrthoDB" id="10055769at2759"/>
<dbReference type="GeneID" id="64589709"/>
<feature type="domain" description="RDRP core" evidence="3">
    <location>
        <begin position="292"/>
        <end position="959"/>
    </location>
</feature>
<dbReference type="GO" id="GO:0003723">
    <property type="term" value="F:RNA binding"/>
    <property type="evidence" value="ECO:0007669"/>
    <property type="project" value="UniProtKB-KW"/>
</dbReference>
<dbReference type="Pfam" id="PF05183">
    <property type="entry name" value="RdRP"/>
    <property type="match status" value="1"/>
</dbReference>
<dbReference type="EC" id="2.7.7.48" evidence="1"/>
<comment type="caution">
    <text evidence="4">The sequence shown here is derived from an EMBL/GenBank/DDBJ whole genome shotgun (WGS) entry which is preliminary data.</text>
</comment>